<evidence type="ECO:0000256" key="11">
    <source>
        <dbReference type="RuleBase" id="RU004253"/>
    </source>
</evidence>
<dbReference type="Gene3D" id="3.20.20.70">
    <property type="entry name" value="Aldolase class I"/>
    <property type="match status" value="1"/>
</dbReference>
<keyword evidence="2 9" id="KW-0808">Transferase</keyword>
<dbReference type="NCBIfam" id="NF002727">
    <property type="entry name" value="PRK02615.1"/>
    <property type="match status" value="1"/>
</dbReference>
<evidence type="ECO:0000256" key="10">
    <source>
        <dbReference type="RuleBase" id="RU003826"/>
    </source>
</evidence>
<feature type="domain" description="ThiD2" evidence="14">
    <location>
        <begin position="11"/>
        <end position="133"/>
    </location>
</feature>
<dbReference type="InterPro" id="IPR034291">
    <property type="entry name" value="TMP_synthase"/>
</dbReference>
<dbReference type="NCBIfam" id="TIGR00693">
    <property type="entry name" value="thiE"/>
    <property type="match status" value="1"/>
</dbReference>
<dbReference type="InterPro" id="IPR013785">
    <property type="entry name" value="Aldolase_TIM"/>
</dbReference>
<feature type="binding site" evidence="9">
    <location>
        <position position="316"/>
    </location>
    <ligand>
        <name>2-[(2R,5Z)-2-carboxy-4-methylthiazol-5(2H)-ylidene]ethyl phosphate</name>
        <dbReference type="ChEBI" id="CHEBI:62899"/>
    </ligand>
</feature>
<evidence type="ECO:0000259" key="13">
    <source>
        <dbReference type="Pfam" id="PF02581"/>
    </source>
</evidence>
<comment type="catalytic activity">
    <reaction evidence="8 9 10">
        <text>2-[(2R,5Z)-2-carboxy-4-methylthiazol-5(2H)-ylidene]ethyl phosphate + 4-amino-2-methyl-5-(diphosphooxymethyl)pyrimidine + 2 H(+) = thiamine phosphate + CO2 + diphosphate</text>
        <dbReference type="Rhea" id="RHEA:47844"/>
        <dbReference type="ChEBI" id="CHEBI:15378"/>
        <dbReference type="ChEBI" id="CHEBI:16526"/>
        <dbReference type="ChEBI" id="CHEBI:33019"/>
        <dbReference type="ChEBI" id="CHEBI:37575"/>
        <dbReference type="ChEBI" id="CHEBI:57841"/>
        <dbReference type="ChEBI" id="CHEBI:62899"/>
        <dbReference type="EC" id="2.5.1.3"/>
    </reaction>
</comment>
<feature type="compositionally biased region" description="Polar residues" evidence="12">
    <location>
        <begin position="75"/>
        <end position="88"/>
    </location>
</feature>
<feature type="domain" description="Thiamine phosphate synthase/TenI" evidence="13">
    <location>
        <begin position="154"/>
        <end position="339"/>
    </location>
</feature>
<evidence type="ECO:0000256" key="6">
    <source>
        <dbReference type="ARBA" id="ARBA00047334"/>
    </source>
</evidence>
<evidence type="ECO:0000256" key="9">
    <source>
        <dbReference type="HAMAP-Rule" id="MF_00097"/>
    </source>
</evidence>
<dbReference type="Pfam" id="PF17792">
    <property type="entry name" value="ThiD2"/>
    <property type="match status" value="1"/>
</dbReference>
<comment type="caution">
    <text evidence="9">Lacks conserved residue(s) required for the propagation of feature annotation.</text>
</comment>
<dbReference type="RefSeq" id="WP_283432239.1">
    <property type="nucleotide sequence ID" value="NZ_FXUG01000004.1"/>
</dbReference>
<dbReference type="CDD" id="cd00564">
    <property type="entry name" value="TMP_TenI"/>
    <property type="match status" value="1"/>
</dbReference>
<dbReference type="InterPro" id="IPR036206">
    <property type="entry name" value="ThiamineP_synth_sf"/>
</dbReference>
<reference evidence="15 16" key="1">
    <citation type="submission" date="2017-05" db="EMBL/GenBank/DDBJ databases">
        <authorList>
            <person name="Varghese N."/>
            <person name="Submissions S."/>
        </authorList>
    </citation>
    <scope>NUCLEOTIDE SEQUENCE [LARGE SCALE GENOMIC DNA]</scope>
    <source>
        <strain evidence="15 16">DSM 25457</strain>
    </source>
</reference>
<evidence type="ECO:0000256" key="2">
    <source>
        <dbReference type="ARBA" id="ARBA00022679"/>
    </source>
</evidence>
<evidence type="ECO:0000256" key="12">
    <source>
        <dbReference type="SAM" id="MobiDB-lite"/>
    </source>
</evidence>
<proteinExistence type="inferred from homology"/>
<protein>
    <recommendedName>
        <fullName evidence="9">Thiamine-phosphate synthase</fullName>
        <shortName evidence="9">TP synthase</shortName>
        <shortName evidence="9">TPS</shortName>
        <ecNumber evidence="9">2.5.1.3</ecNumber>
    </recommendedName>
    <alternativeName>
        <fullName evidence="9">Thiamine-phosphate pyrophosphorylase</fullName>
        <shortName evidence="9">TMP pyrophosphorylase</shortName>
        <shortName evidence="9">TMP-PPase</shortName>
    </alternativeName>
</protein>
<comment type="caution">
    <text evidence="15">The sequence shown here is derived from an EMBL/GenBank/DDBJ whole genome shotgun (WGS) entry which is preliminary data.</text>
</comment>
<comment type="function">
    <text evidence="9">Condenses 4-methyl-5-(beta-hydroxyethyl)thiazole monophosphate (THZ-P) and 2-methyl-4-amino-5-hydroxymethyl pyrimidine pyrophosphate (HMP-PP) to form thiamine monophosphate (TMP).</text>
</comment>
<sequence length="365" mass="39727">MNSNNSTPTLRVLDANANRAAEGMRTLEETARFLLSAAELQFQFKNLRHDLSLAIARLPRLELLASRNTPDDIGTKTSTPSEQSRPDTASLIASASSRVQQALRCLEEYGKSIDVEFASQVEQIRYRVYDVTARLECLSLTTDTRRQRLASARLYALIDAGDGVDEMQTRMKLLADSGVGVIQLRDRQLDDRTLYERACVGASVARELGVLWIINDRPDIAFAADADGVHVGQEELPVTAVRRIVGAERLIGLSTHDMDQVQTAMGSCADYLGCGPTFPSTTKQFSSFAGCDFLQSVSDYFAQLEVVPRPAFAIGGITTDNVQQVADAGFDRIAVTSGLAGDDVTKAARVFLETLKTNDAPVAGR</sequence>
<evidence type="ECO:0000256" key="1">
    <source>
        <dbReference type="ARBA" id="ARBA00005165"/>
    </source>
</evidence>
<evidence type="ECO:0000256" key="5">
    <source>
        <dbReference type="ARBA" id="ARBA00022977"/>
    </source>
</evidence>
<dbReference type="EMBL" id="FXUG01000004">
    <property type="protein sequence ID" value="SMP53051.1"/>
    <property type="molecule type" value="Genomic_DNA"/>
</dbReference>
<dbReference type="PANTHER" id="PTHR20857">
    <property type="entry name" value="THIAMINE-PHOSPHATE PYROPHOSPHORYLASE"/>
    <property type="match status" value="1"/>
</dbReference>
<dbReference type="Pfam" id="PF02581">
    <property type="entry name" value="TMP-TENI"/>
    <property type="match status" value="1"/>
</dbReference>
<dbReference type="EC" id="2.5.1.3" evidence="9"/>
<keyword evidence="16" id="KW-1185">Reference proteome</keyword>
<dbReference type="PIRSF" id="PIRSF000512">
    <property type="entry name" value="TMP_PPase_Cyanobac_prd"/>
    <property type="match status" value="1"/>
</dbReference>
<comment type="cofactor">
    <cofactor evidence="9">
        <name>Mg(2+)</name>
        <dbReference type="ChEBI" id="CHEBI:18420"/>
    </cofactor>
    <text evidence="9">Binds 1 Mg(2+) ion per subunit.</text>
</comment>
<evidence type="ECO:0000256" key="3">
    <source>
        <dbReference type="ARBA" id="ARBA00022723"/>
    </source>
</evidence>
<dbReference type="HAMAP" id="MF_00097">
    <property type="entry name" value="TMP_synthase"/>
    <property type="match status" value="1"/>
</dbReference>
<keyword evidence="5 9" id="KW-0784">Thiamine biosynthesis</keyword>
<keyword evidence="3 9" id="KW-0479">Metal-binding</keyword>
<feature type="binding site" evidence="9">
    <location>
        <position position="215"/>
    </location>
    <ligand>
        <name>4-amino-2-methyl-5-(diphosphooxymethyl)pyrimidine</name>
        <dbReference type="ChEBI" id="CHEBI:57841"/>
    </ligand>
</feature>
<comment type="pathway">
    <text evidence="1 9 11">Cofactor biosynthesis; thiamine diphosphate biosynthesis; thiamine phosphate from 4-amino-2-methyl-5-diphosphomethylpyrimidine and 4-methyl-5-(2-phosphoethyl)-thiazole: step 1/1.</text>
</comment>
<gene>
    <name evidence="9" type="primary">thiE</name>
    <name evidence="15" type="ORF">SAMN06265222_10446</name>
</gene>
<dbReference type="PANTHER" id="PTHR20857:SF15">
    <property type="entry name" value="THIAMINE-PHOSPHATE SYNTHASE"/>
    <property type="match status" value="1"/>
</dbReference>
<comment type="catalytic activity">
    <reaction evidence="7 9 10">
        <text>2-(2-carboxy-4-methylthiazol-5-yl)ethyl phosphate + 4-amino-2-methyl-5-(diphosphooxymethyl)pyrimidine + 2 H(+) = thiamine phosphate + CO2 + diphosphate</text>
        <dbReference type="Rhea" id="RHEA:47848"/>
        <dbReference type="ChEBI" id="CHEBI:15378"/>
        <dbReference type="ChEBI" id="CHEBI:16526"/>
        <dbReference type="ChEBI" id="CHEBI:33019"/>
        <dbReference type="ChEBI" id="CHEBI:37575"/>
        <dbReference type="ChEBI" id="CHEBI:57841"/>
        <dbReference type="ChEBI" id="CHEBI:62890"/>
        <dbReference type="EC" id="2.5.1.3"/>
    </reaction>
</comment>
<feature type="binding site" evidence="9">
    <location>
        <position position="216"/>
    </location>
    <ligand>
        <name>Mg(2+)</name>
        <dbReference type="ChEBI" id="CHEBI:18420"/>
    </ligand>
</feature>
<evidence type="ECO:0000313" key="15">
    <source>
        <dbReference type="EMBL" id="SMP53051.1"/>
    </source>
</evidence>
<dbReference type="InterPro" id="IPR016229">
    <property type="entry name" value="TMP_synthase_cyanobac_bac"/>
</dbReference>
<evidence type="ECO:0000256" key="7">
    <source>
        <dbReference type="ARBA" id="ARBA00047851"/>
    </source>
</evidence>
<accession>A0ABY1PYF4</accession>
<feature type="binding site" evidence="9">
    <location>
        <position position="235"/>
    </location>
    <ligand>
        <name>Mg(2+)</name>
        <dbReference type="ChEBI" id="CHEBI:18420"/>
    </ligand>
</feature>
<dbReference type="InterPro" id="IPR022998">
    <property type="entry name" value="ThiamineP_synth_TenI"/>
</dbReference>
<keyword evidence="4 9" id="KW-0460">Magnesium</keyword>
<evidence type="ECO:0000256" key="4">
    <source>
        <dbReference type="ARBA" id="ARBA00022842"/>
    </source>
</evidence>
<evidence type="ECO:0000259" key="14">
    <source>
        <dbReference type="Pfam" id="PF17792"/>
    </source>
</evidence>
<dbReference type="SUPFAM" id="SSF51391">
    <property type="entry name" value="Thiamin phosphate synthase"/>
    <property type="match status" value="1"/>
</dbReference>
<organism evidence="15 16">
    <name type="scientific">Neorhodopirellula lusitana</name>
    <dbReference type="NCBI Taxonomy" id="445327"/>
    <lineage>
        <taxon>Bacteria</taxon>
        <taxon>Pseudomonadati</taxon>
        <taxon>Planctomycetota</taxon>
        <taxon>Planctomycetia</taxon>
        <taxon>Pirellulales</taxon>
        <taxon>Pirellulaceae</taxon>
        <taxon>Neorhodopirellula</taxon>
    </lineage>
</organism>
<evidence type="ECO:0000256" key="8">
    <source>
        <dbReference type="ARBA" id="ARBA00047883"/>
    </source>
</evidence>
<dbReference type="Proteomes" id="UP001158067">
    <property type="component" value="Unassembled WGS sequence"/>
</dbReference>
<feature type="region of interest" description="Disordered" evidence="12">
    <location>
        <begin position="68"/>
        <end position="88"/>
    </location>
</feature>
<feature type="binding site" evidence="9">
    <location>
        <position position="254"/>
    </location>
    <ligand>
        <name>4-amino-2-methyl-5-(diphosphooxymethyl)pyrimidine</name>
        <dbReference type="ChEBI" id="CHEBI:57841"/>
    </ligand>
</feature>
<comment type="similarity">
    <text evidence="9 10">Belongs to the thiamine-phosphate synthase family.</text>
</comment>
<evidence type="ECO:0000313" key="16">
    <source>
        <dbReference type="Proteomes" id="UP001158067"/>
    </source>
</evidence>
<feature type="binding site" evidence="9">
    <location>
        <begin position="280"/>
        <end position="282"/>
    </location>
    <ligand>
        <name>2-[(2R,5Z)-2-carboxy-4-methylthiazol-5(2H)-ylidene]ethyl phosphate</name>
        <dbReference type="ChEBI" id="CHEBI:62899"/>
    </ligand>
</feature>
<feature type="binding site" evidence="9">
    <location>
        <position position="283"/>
    </location>
    <ligand>
        <name>4-amino-2-methyl-5-(diphosphooxymethyl)pyrimidine</name>
        <dbReference type="ChEBI" id="CHEBI:57841"/>
    </ligand>
</feature>
<dbReference type="InterPro" id="IPR041397">
    <property type="entry name" value="ThiD2"/>
</dbReference>
<name>A0ABY1PYF4_9BACT</name>
<comment type="catalytic activity">
    <reaction evidence="6 9 10">
        <text>4-methyl-5-(2-phosphooxyethyl)-thiazole + 4-amino-2-methyl-5-(diphosphooxymethyl)pyrimidine + H(+) = thiamine phosphate + diphosphate</text>
        <dbReference type="Rhea" id="RHEA:22328"/>
        <dbReference type="ChEBI" id="CHEBI:15378"/>
        <dbReference type="ChEBI" id="CHEBI:33019"/>
        <dbReference type="ChEBI" id="CHEBI:37575"/>
        <dbReference type="ChEBI" id="CHEBI:57841"/>
        <dbReference type="ChEBI" id="CHEBI:58296"/>
        <dbReference type="EC" id="2.5.1.3"/>
    </reaction>
</comment>